<evidence type="ECO:0000313" key="4">
    <source>
        <dbReference type="Proteomes" id="UP001634394"/>
    </source>
</evidence>
<dbReference type="CDD" id="cd21451">
    <property type="entry name" value="DLC-like_TCTEX1D"/>
    <property type="match status" value="1"/>
</dbReference>
<feature type="compositionally biased region" description="Basic and acidic residues" evidence="2">
    <location>
        <begin position="40"/>
        <end position="52"/>
    </location>
</feature>
<reference evidence="3 4" key="1">
    <citation type="submission" date="2024-11" db="EMBL/GenBank/DDBJ databases">
        <title>Chromosome-level genome assembly of the freshwater bivalve Anodonta woodiana.</title>
        <authorList>
            <person name="Chen X."/>
        </authorList>
    </citation>
    <scope>NUCLEOTIDE SEQUENCE [LARGE SCALE GENOMIC DNA]</scope>
    <source>
        <strain evidence="3">MN2024</strain>
        <tissue evidence="3">Gills</tissue>
    </source>
</reference>
<organism evidence="3 4">
    <name type="scientific">Sinanodonta woodiana</name>
    <name type="common">Chinese pond mussel</name>
    <name type="synonym">Anodonta woodiana</name>
    <dbReference type="NCBI Taxonomy" id="1069815"/>
    <lineage>
        <taxon>Eukaryota</taxon>
        <taxon>Metazoa</taxon>
        <taxon>Spiralia</taxon>
        <taxon>Lophotrochozoa</taxon>
        <taxon>Mollusca</taxon>
        <taxon>Bivalvia</taxon>
        <taxon>Autobranchia</taxon>
        <taxon>Heteroconchia</taxon>
        <taxon>Palaeoheterodonta</taxon>
        <taxon>Unionida</taxon>
        <taxon>Unionoidea</taxon>
        <taxon>Unionidae</taxon>
        <taxon>Unioninae</taxon>
        <taxon>Sinanodonta</taxon>
    </lineage>
</organism>
<feature type="region of interest" description="Disordered" evidence="2">
    <location>
        <begin position="1"/>
        <end position="102"/>
    </location>
</feature>
<dbReference type="InterPro" id="IPR005334">
    <property type="entry name" value="Tctex-1-like"/>
</dbReference>
<protein>
    <submittedName>
        <fullName evidence="3">Uncharacterized protein</fullName>
    </submittedName>
</protein>
<dbReference type="PANTHER" id="PTHR21255:SF65">
    <property type="entry name" value="TCTEX1 DOMAIN-CONTAINING PROTEIN 2"/>
    <property type="match status" value="1"/>
</dbReference>
<dbReference type="Gene3D" id="3.30.1140.40">
    <property type="entry name" value="Tctex-1"/>
    <property type="match status" value="1"/>
</dbReference>
<comment type="similarity">
    <text evidence="1">Belongs to the dynein light chain Tctex-type family.</text>
</comment>
<dbReference type="Proteomes" id="UP001634394">
    <property type="component" value="Unassembled WGS sequence"/>
</dbReference>
<dbReference type="PANTHER" id="PTHR21255">
    <property type="entry name" value="T-COMPLEX-ASSOCIATED-TESTIS-EXPRESSED 1/ DYNEIN LIGHT CHAIN"/>
    <property type="match status" value="1"/>
</dbReference>
<feature type="compositionally biased region" description="Basic residues" evidence="2">
    <location>
        <begin position="77"/>
        <end position="88"/>
    </location>
</feature>
<evidence type="ECO:0000313" key="3">
    <source>
        <dbReference type="EMBL" id="KAL3868974.1"/>
    </source>
</evidence>
<dbReference type="InterPro" id="IPR038586">
    <property type="entry name" value="Tctex-1-like_sf"/>
</dbReference>
<proteinExistence type="inferred from homology"/>
<feature type="compositionally biased region" description="Basic and acidic residues" evidence="2">
    <location>
        <begin position="64"/>
        <end position="76"/>
    </location>
</feature>
<feature type="compositionally biased region" description="Basic and acidic residues" evidence="2">
    <location>
        <begin position="89"/>
        <end position="98"/>
    </location>
</feature>
<gene>
    <name evidence="3" type="ORF">ACJMK2_041719</name>
</gene>
<comment type="caution">
    <text evidence="3">The sequence shown here is derived from an EMBL/GenBank/DDBJ whole genome shotgun (WGS) entry which is preliminary data.</text>
</comment>
<feature type="compositionally biased region" description="Basic and acidic residues" evidence="2">
    <location>
        <begin position="14"/>
        <end position="30"/>
    </location>
</feature>
<evidence type="ECO:0000256" key="1">
    <source>
        <dbReference type="ARBA" id="ARBA00005361"/>
    </source>
</evidence>
<name>A0ABD3W516_SINWO</name>
<sequence length="225" mass="25496">MSGKEGPPHRKRTKSESTDHHGKDSKDHNPLADIKGGHLPHGDGQPHGDHHTTGHHRPRAGTLTRRDTAHSTSSKDRHPHHHVSNAHSHKGDQSDKRSAGTAENQVIQEFENTYKLEPDDHFMEGKVRAIILQVLQENINDKMYDPSHMGSKCKLMSEIIKERVKHLDLKRFKIISMVTIGQEADQSMLMCSRSLWDHRFDNYACVELKQGNIFAIGIVFAVYAE</sequence>
<dbReference type="AlphaFoldDB" id="A0ABD3W516"/>
<dbReference type="Pfam" id="PF03645">
    <property type="entry name" value="Tctex-1"/>
    <property type="match status" value="1"/>
</dbReference>
<accession>A0ABD3W516</accession>
<dbReference type="EMBL" id="JBJQND010000008">
    <property type="protein sequence ID" value="KAL3868974.1"/>
    <property type="molecule type" value="Genomic_DNA"/>
</dbReference>
<keyword evidence="4" id="KW-1185">Reference proteome</keyword>
<evidence type="ECO:0000256" key="2">
    <source>
        <dbReference type="SAM" id="MobiDB-lite"/>
    </source>
</evidence>